<dbReference type="GO" id="GO:0005737">
    <property type="term" value="C:cytoplasm"/>
    <property type="evidence" value="ECO:0007669"/>
    <property type="project" value="UniProtKB-SubCell"/>
</dbReference>
<evidence type="ECO:0000256" key="3">
    <source>
        <dbReference type="ARBA" id="ARBA00008562"/>
    </source>
</evidence>
<proteinExistence type="inferred from homology"/>
<dbReference type="GO" id="GO:0009435">
    <property type="term" value="P:NAD+ biosynthetic process"/>
    <property type="evidence" value="ECO:0007669"/>
    <property type="project" value="InterPro"/>
</dbReference>
<dbReference type="InterPro" id="IPR037099">
    <property type="entry name" value="Fum_R/Succ_DH_flav-like_C_sf"/>
</dbReference>
<dbReference type="RefSeq" id="WP_187068521.1">
    <property type="nucleotide sequence ID" value="NZ_JACRVF010000005.1"/>
</dbReference>
<dbReference type="EC" id="1.4.3.16" evidence="4 10"/>
<comment type="caution">
    <text evidence="15">The sequence shown here is derived from an EMBL/GenBank/DDBJ whole genome shotgun (WGS) entry which is preliminary data.</text>
</comment>
<dbReference type="SUPFAM" id="SSF51905">
    <property type="entry name" value="FAD/NAD(P)-binding domain"/>
    <property type="match status" value="1"/>
</dbReference>
<dbReference type="InterPro" id="IPR027477">
    <property type="entry name" value="Succ_DH/fumarate_Rdtase_cat_sf"/>
</dbReference>
<feature type="domain" description="Fumarate reductase/succinate dehydrogenase flavoprotein-like C-terminal" evidence="14">
    <location>
        <begin position="429"/>
        <end position="508"/>
    </location>
</feature>
<dbReference type="FunFam" id="3.90.700.10:FF:000002">
    <property type="entry name" value="L-aspartate oxidase"/>
    <property type="match status" value="1"/>
</dbReference>
<dbReference type="Gene3D" id="3.90.700.10">
    <property type="entry name" value="Succinate dehydrogenase/fumarate reductase flavoprotein, catalytic domain"/>
    <property type="match status" value="1"/>
</dbReference>
<dbReference type="PRINTS" id="PR00411">
    <property type="entry name" value="PNDRDTASEI"/>
</dbReference>
<dbReference type="PIRSF" id="PIRSF000171">
    <property type="entry name" value="SDHA_APRA_LASPO"/>
    <property type="match status" value="1"/>
</dbReference>
<dbReference type="EMBL" id="JACRVF010000005">
    <property type="protein sequence ID" value="MBC5994503.1"/>
    <property type="molecule type" value="Genomic_DNA"/>
</dbReference>
<evidence type="ECO:0000256" key="6">
    <source>
        <dbReference type="ARBA" id="ARBA00022642"/>
    </source>
</evidence>
<accession>A0A923N957</accession>
<evidence type="ECO:0000259" key="13">
    <source>
        <dbReference type="Pfam" id="PF00890"/>
    </source>
</evidence>
<evidence type="ECO:0000313" key="15">
    <source>
        <dbReference type="EMBL" id="MBC5994503.1"/>
    </source>
</evidence>
<comment type="catalytic activity">
    <reaction evidence="9">
        <text>L-aspartate + O2 = iminosuccinate + H2O2</text>
        <dbReference type="Rhea" id="RHEA:25876"/>
        <dbReference type="ChEBI" id="CHEBI:15379"/>
        <dbReference type="ChEBI" id="CHEBI:16240"/>
        <dbReference type="ChEBI" id="CHEBI:29991"/>
        <dbReference type="ChEBI" id="CHEBI:77875"/>
        <dbReference type="EC" id="1.4.3.16"/>
    </reaction>
    <physiologicalReaction direction="left-to-right" evidence="9">
        <dbReference type="Rhea" id="RHEA:25877"/>
    </physiologicalReaction>
</comment>
<dbReference type="Gene3D" id="1.20.58.100">
    <property type="entry name" value="Fumarate reductase/succinate dehydrogenase flavoprotein-like, C-terminal domain"/>
    <property type="match status" value="1"/>
</dbReference>
<dbReference type="Pfam" id="PF00890">
    <property type="entry name" value="FAD_binding_2"/>
    <property type="match status" value="1"/>
</dbReference>
<dbReference type="PANTHER" id="PTHR42716">
    <property type="entry name" value="L-ASPARTATE OXIDASE"/>
    <property type="match status" value="1"/>
</dbReference>
<dbReference type="InterPro" id="IPR005288">
    <property type="entry name" value="NadB"/>
</dbReference>
<dbReference type="SUPFAM" id="SSF46977">
    <property type="entry name" value="Succinate dehydrogenase/fumarate reductase flavoprotein C-terminal domain"/>
    <property type="match status" value="1"/>
</dbReference>
<dbReference type="InterPro" id="IPR036188">
    <property type="entry name" value="FAD/NAD-bd_sf"/>
</dbReference>
<evidence type="ECO:0000256" key="1">
    <source>
        <dbReference type="ARBA" id="ARBA00001974"/>
    </source>
</evidence>
<evidence type="ECO:0000256" key="12">
    <source>
        <dbReference type="RuleBase" id="RU362049"/>
    </source>
</evidence>
<keyword evidence="16" id="KW-1185">Reference proteome</keyword>
<dbReference type="NCBIfam" id="TIGR00551">
    <property type="entry name" value="nadB"/>
    <property type="match status" value="1"/>
</dbReference>
<evidence type="ECO:0000256" key="10">
    <source>
        <dbReference type="NCBIfam" id="TIGR00551"/>
    </source>
</evidence>
<comment type="subcellular location">
    <subcellularLocation>
        <location evidence="12">Cytoplasm</location>
    </subcellularLocation>
</comment>
<sequence length="512" mass="56167">METLHYDYLVLGSGIAGLTFALHAAKAGKVAVACKGALADTGTTHAQGGIAAVLSAIDSLELHVQDTLEAGAGLCNEEAVRFMVAKAPEAIQWLQQLGVCFDKADNGELALGLEGGHHEYRIAHVKDHTGLSIQQVLSKVALQEPSITILDYHMGLELLVEEERCHGMQLLDLKTKESKVILAGAVVLATGGSGQVYRHTTNPSLATGDGLAMAYRAGAKVKHMEFFQFHPTALYDPVSRETFLISEALRGAGAELVLPDGSRFMYQYHPLGSLAPRDVVSRAVYREMKLHNSPCLYLDARHFTKEYLQKLFPFIYAKCKSRGIHAERDLIPVVPAAHYQCGGIETDLHGETSLAGLYAIGEVACTGVHGANRLASNSLLEGLVFGKSAATYLVSKQPRQLRFRKYLLYPEAVGFSNELFTTAVESVKQQLQQVMWDYVGIVRTRQELMQAHRQIIKLTDELAIFTSLLNSQKTKEMQNLLTVADMIVKAAMIREKSIGGHFVEEEQEAYQV</sequence>
<dbReference type="InterPro" id="IPR003953">
    <property type="entry name" value="FAD-dep_OxRdtase_2_FAD-bd"/>
</dbReference>
<gene>
    <name evidence="15" type="primary">nadB</name>
    <name evidence="15" type="ORF">H8S84_16790</name>
</gene>
<evidence type="ECO:0000256" key="5">
    <source>
        <dbReference type="ARBA" id="ARBA00022630"/>
    </source>
</evidence>
<dbReference type="Pfam" id="PF02910">
    <property type="entry name" value="Succ_DH_flav_C"/>
    <property type="match status" value="1"/>
</dbReference>
<dbReference type="SUPFAM" id="SSF56425">
    <property type="entry name" value="Succinate dehydrogenase/fumarate reductase flavoprotein, catalytic domain"/>
    <property type="match status" value="1"/>
</dbReference>
<dbReference type="AlphaFoldDB" id="A0A923N957"/>
<keyword evidence="7 12" id="KW-0274">FAD</keyword>
<comment type="function">
    <text evidence="12">Catalyzes the oxidation of L-aspartate to iminoaspartate.</text>
</comment>
<evidence type="ECO:0000259" key="14">
    <source>
        <dbReference type="Pfam" id="PF02910"/>
    </source>
</evidence>
<reference evidence="15" key="1">
    <citation type="submission" date="2020-08" db="EMBL/GenBank/DDBJ databases">
        <title>Pontibacter sp. SD6 16S ribosomal RNA gene Genome sequencing and assembly.</title>
        <authorList>
            <person name="Kang M."/>
        </authorList>
    </citation>
    <scope>NUCLEOTIDE SEQUENCE</scope>
    <source>
        <strain evidence="15">SD6</strain>
    </source>
</reference>
<name>A0A923N957_9BACT</name>
<dbReference type="PANTHER" id="PTHR42716:SF2">
    <property type="entry name" value="L-ASPARTATE OXIDASE, CHLOROPLASTIC"/>
    <property type="match status" value="1"/>
</dbReference>
<evidence type="ECO:0000256" key="7">
    <source>
        <dbReference type="ARBA" id="ARBA00022827"/>
    </source>
</evidence>
<comment type="similarity">
    <text evidence="3 12">Belongs to the FAD-dependent oxidoreductase 2 family. NadB subfamily.</text>
</comment>
<keyword evidence="6 12" id="KW-0662">Pyridine nucleotide biosynthesis</keyword>
<dbReference type="PRINTS" id="PR00368">
    <property type="entry name" value="FADPNR"/>
</dbReference>
<dbReference type="Proteomes" id="UP000603640">
    <property type="component" value="Unassembled WGS sequence"/>
</dbReference>
<comment type="cofactor">
    <cofactor evidence="1 12">
        <name>FAD</name>
        <dbReference type="ChEBI" id="CHEBI:57692"/>
    </cofactor>
</comment>
<evidence type="ECO:0000256" key="4">
    <source>
        <dbReference type="ARBA" id="ARBA00012173"/>
    </source>
</evidence>
<evidence type="ECO:0000313" key="16">
    <source>
        <dbReference type="Proteomes" id="UP000603640"/>
    </source>
</evidence>
<feature type="active site" description="Proton acceptor" evidence="11">
    <location>
        <position position="277"/>
    </location>
</feature>
<evidence type="ECO:0000256" key="9">
    <source>
        <dbReference type="ARBA" id="ARBA00048305"/>
    </source>
</evidence>
<dbReference type="Gene3D" id="3.50.50.60">
    <property type="entry name" value="FAD/NAD(P)-binding domain"/>
    <property type="match status" value="1"/>
</dbReference>
<feature type="domain" description="FAD-dependent oxidoreductase 2 FAD-binding" evidence="13">
    <location>
        <begin position="7"/>
        <end position="379"/>
    </location>
</feature>
<comment type="pathway">
    <text evidence="2 12">Cofactor biosynthesis; NAD(+) biosynthesis; iminoaspartate from L-aspartate (oxidase route): step 1/1.</text>
</comment>
<keyword evidence="8 12" id="KW-0560">Oxidoreductase</keyword>
<dbReference type="InterPro" id="IPR015939">
    <property type="entry name" value="Fum_Rdtase/Succ_DH_flav-like_C"/>
</dbReference>
<protein>
    <recommendedName>
        <fullName evidence="4 10">L-aspartate oxidase</fullName>
        <ecNumber evidence="4 10">1.4.3.16</ecNumber>
    </recommendedName>
</protein>
<evidence type="ECO:0000256" key="8">
    <source>
        <dbReference type="ARBA" id="ARBA00023002"/>
    </source>
</evidence>
<dbReference type="GO" id="GO:0008734">
    <property type="term" value="F:L-aspartate oxidase activity"/>
    <property type="evidence" value="ECO:0007669"/>
    <property type="project" value="UniProtKB-UniRule"/>
</dbReference>
<keyword evidence="5 12" id="KW-0285">Flavoprotein</keyword>
<evidence type="ECO:0000256" key="11">
    <source>
        <dbReference type="PIRSR" id="PIRSR000171-1"/>
    </source>
</evidence>
<evidence type="ECO:0000256" key="2">
    <source>
        <dbReference type="ARBA" id="ARBA00004950"/>
    </source>
</evidence>
<organism evidence="15 16">
    <name type="scientific">Pontibacter cellulosilyticus</name>
    <dbReference type="NCBI Taxonomy" id="1720253"/>
    <lineage>
        <taxon>Bacteria</taxon>
        <taxon>Pseudomonadati</taxon>
        <taxon>Bacteroidota</taxon>
        <taxon>Cytophagia</taxon>
        <taxon>Cytophagales</taxon>
        <taxon>Hymenobacteraceae</taxon>
        <taxon>Pontibacter</taxon>
    </lineage>
</organism>